<dbReference type="RefSeq" id="WP_275475549.1">
    <property type="nucleotide sequence ID" value="NZ_CP162940.1"/>
</dbReference>
<proteinExistence type="inferred from homology"/>
<evidence type="ECO:0000256" key="2">
    <source>
        <dbReference type="ARBA" id="ARBA00022723"/>
    </source>
</evidence>
<keyword evidence="2" id="KW-0479">Metal-binding</keyword>
<comment type="similarity">
    <text evidence="1">Belongs to the sulfatase family.</text>
</comment>
<reference evidence="6 7" key="1">
    <citation type="journal article" date="2024" name="Int. J. Mol. Sci.">
        <title>Exploration of Alicyclobacillus spp. Genome in Search of Antibiotic Resistance.</title>
        <authorList>
            <person name="Bucka-Kolendo J."/>
            <person name="Kiousi D.E."/>
            <person name="Dekowska A."/>
            <person name="Mikolajczuk-Szczyrba A."/>
            <person name="Karadedos D.M."/>
            <person name="Michael P."/>
            <person name="Galanis A."/>
            <person name="Sokolowska B."/>
        </authorList>
    </citation>
    <scope>NUCLEOTIDE SEQUENCE [LARGE SCALE GENOMIC DNA]</scope>
    <source>
        <strain evidence="6 7">KKP 3000</strain>
    </source>
</reference>
<feature type="domain" description="N-sulphoglucosamine sulphohydrolase C-terminal" evidence="5">
    <location>
        <begin position="414"/>
        <end position="471"/>
    </location>
</feature>
<evidence type="ECO:0000256" key="1">
    <source>
        <dbReference type="ARBA" id="ARBA00008779"/>
    </source>
</evidence>
<dbReference type="InterPro" id="IPR017850">
    <property type="entry name" value="Alkaline_phosphatase_core_sf"/>
</dbReference>
<evidence type="ECO:0000256" key="3">
    <source>
        <dbReference type="ARBA" id="ARBA00022801"/>
    </source>
</evidence>
<evidence type="ECO:0000259" key="5">
    <source>
        <dbReference type="Pfam" id="PF16347"/>
    </source>
</evidence>
<dbReference type="Pfam" id="PF00884">
    <property type="entry name" value="Sulfatase"/>
    <property type="match status" value="1"/>
</dbReference>
<dbReference type="PANTHER" id="PTHR45953">
    <property type="entry name" value="IDURONATE 2-SULFATASE"/>
    <property type="match status" value="1"/>
</dbReference>
<feature type="domain" description="Sulfatase N-terminal" evidence="4">
    <location>
        <begin position="7"/>
        <end position="345"/>
    </location>
</feature>
<comment type="caution">
    <text evidence="6">The sequence shown here is derived from an EMBL/GenBank/DDBJ whole genome shotgun (WGS) entry which is preliminary data.</text>
</comment>
<dbReference type="InterPro" id="IPR000917">
    <property type="entry name" value="Sulfatase_N"/>
</dbReference>
<dbReference type="CDD" id="cd16150">
    <property type="entry name" value="sulfatase_like"/>
    <property type="match status" value="1"/>
</dbReference>
<accession>A0ABV5A8Q5</accession>
<evidence type="ECO:0000313" key="6">
    <source>
        <dbReference type="EMBL" id="MFB5188708.1"/>
    </source>
</evidence>
<organism evidence="6 7">
    <name type="scientific">Alicyclobacillus fastidiosus</name>
    <dbReference type="NCBI Taxonomy" id="392011"/>
    <lineage>
        <taxon>Bacteria</taxon>
        <taxon>Bacillati</taxon>
        <taxon>Bacillota</taxon>
        <taxon>Bacilli</taxon>
        <taxon>Bacillales</taxon>
        <taxon>Alicyclobacillaceae</taxon>
        <taxon>Alicyclobacillus</taxon>
    </lineage>
</organism>
<sequence>MSKSGMNFVFFFPDEMRAESLGCYGHPSVQTPNFDQFALEGVRFDQCHVQNPVCSPSRCSMMTGLYPHVSGHRTLWHLLRPHEPSLFGYLKQAGYQIRWYGKNHLYSDDALHQLLDDDAMRTPEEIKRQMLGDFRAHNPYSSNDPRFYSFLLKPEEGEQGLTETEINVRQAIRFLQSEEAKQQPFILFLPTLMPHAPYVAPEPFYSMYSPDELPPLKPVVAEGKPSYHELIRSYRHLDEIDDDTLVRIQATYLGMISHVDAVFGELMDALAASGLSDSTTVIVSSDHGDYAGDYGLVEKWPNAMEDCLTRVPLMIRTPNGCRGHSVLEQVELFDILPTVLELAGIEAQHDHFAQSLVPQLLGATGDLERAVFAEGGYDGREPHCFEGDPVRDDWFATNPQSYYWPKARQQQERPESVCRATMMRTLDFKLVYRTEDVNELYDLRLDPWELNNVYEKPDYSDVRRSMESALLNWYVRTSDVVPRDSDPGRFIVKGAGQDG</sequence>
<evidence type="ECO:0000313" key="7">
    <source>
        <dbReference type="Proteomes" id="UP001579974"/>
    </source>
</evidence>
<name>A0ABV5A8Q5_9BACL</name>
<keyword evidence="7" id="KW-1185">Reference proteome</keyword>
<dbReference type="SUPFAM" id="SSF53649">
    <property type="entry name" value="Alkaline phosphatase-like"/>
    <property type="match status" value="1"/>
</dbReference>
<keyword evidence="3" id="KW-0378">Hydrolase</keyword>
<dbReference type="InterPro" id="IPR024607">
    <property type="entry name" value="Sulfatase_CS"/>
</dbReference>
<protein>
    <submittedName>
        <fullName evidence="6">Sulfatase-like hydrolase/transferase</fullName>
    </submittedName>
</protein>
<dbReference type="Gene3D" id="3.40.720.10">
    <property type="entry name" value="Alkaline Phosphatase, subunit A"/>
    <property type="match status" value="1"/>
</dbReference>
<gene>
    <name evidence="6" type="ORF">KKP3000_001141</name>
</gene>
<dbReference type="Proteomes" id="UP001579974">
    <property type="component" value="Unassembled WGS sequence"/>
</dbReference>
<dbReference type="PANTHER" id="PTHR45953:SF1">
    <property type="entry name" value="IDURONATE 2-SULFATASE"/>
    <property type="match status" value="1"/>
</dbReference>
<dbReference type="EMBL" id="JBDXSU010000001">
    <property type="protein sequence ID" value="MFB5188708.1"/>
    <property type="molecule type" value="Genomic_DNA"/>
</dbReference>
<dbReference type="PROSITE" id="PS00523">
    <property type="entry name" value="SULFATASE_1"/>
    <property type="match status" value="1"/>
</dbReference>
<dbReference type="Pfam" id="PF16347">
    <property type="entry name" value="SGSH_C"/>
    <property type="match status" value="1"/>
</dbReference>
<dbReference type="InterPro" id="IPR032506">
    <property type="entry name" value="SGSH_C"/>
</dbReference>
<evidence type="ECO:0000259" key="4">
    <source>
        <dbReference type="Pfam" id="PF00884"/>
    </source>
</evidence>